<keyword evidence="2" id="KW-1185">Reference proteome</keyword>
<dbReference type="GeneID" id="42856424"/>
<evidence type="ECO:0000313" key="1">
    <source>
        <dbReference type="EMBL" id="KJF40204.1"/>
    </source>
</evidence>
<evidence type="ECO:0000313" key="2">
    <source>
        <dbReference type="Proteomes" id="UP000032483"/>
    </source>
</evidence>
<name>A0A0D8J0E0_9FIRM</name>
<sequence>MENIKIHINYLDVYAKQLSQLTNELLGMQDKYDVTADLDQIERLSSQLEQLKAVVDTLPLA</sequence>
<reference evidence="1" key="1">
    <citation type="submission" date="2015-02" db="EMBL/GenBank/DDBJ databases">
        <title>A novel member of the family Ruminococcaceae isolated from human feces.</title>
        <authorList>
            <person name="Shkoporov A.N."/>
            <person name="Chaplin A.V."/>
            <person name="Motuzova O.V."/>
            <person name="Kafarskaia L.I."/>
            <person name="Khokhlova E.V."/>
            <person name="Efimov B.A."/>
        </authorList>
    </citation>
    <scope>NUCLEOTIDE SEQUENCE [LARGE SCALE GENOMIC DNA]</scope>
    <source>
        <strain evidence="1">585-1</strain>
    </source>
</reference>
<protein>
    <submittedName>
        <fullName evidence="1">Uncharacterized protein</fullName>
    </submittedName>
</protein>
<dbReference type="AlphaFoldDB" id="A0A0D8J0E0"/>
<accession>A0A0D8J0E0</accession>
<dbReference type="EMBL" id="JXXK01000008">
    <property type="protein sequence ID" value="KJF40204.1"/>
    <property type="molecule type" value="Genomic_DNA"/>
</dbReference>
<dbReference type="RefSeq" id="WP_050005059.1">
    <property type="nucleotide sequence ID" value="NZ_JAFHCG010000005.1"/>
</dbReference>
<organism evidence="1 2">
    <name type="scientific">Ruthenibacterium lactatiformans</name>
    <dbReference type="NCBI Taxonomy" id="1550024"/>
    <lineage>
        <taxon>Bacteria</taxon>
        <taxon>Bacillati</taxon>
        <taxon>Bacillota</taxon>
        <taxon>Clostridia</taxon>
        <taxon>Eubacteriales</taxon>
        <taxon>Oscillospiraceae</taxon>
        <taxon>Ruthenibacterium</taxon>
    </lineage>
</organism>
<dbReference type="Proteomes" id="UP000032483">
    <property type="component" value="Unassembled WGS sequence"/>
</dbReference>
<proteinExistence type="predicted"/>
<comment type="caution">
    <text evidence="1">The sequence shown here is derived from an EMBL/GenBank/DDBJ whole genome shotgun (WGS) entry which is preliminary data.</text>
</comment>
<gene>
    <name evidence="1" type="ORF">TQ39_07325</name>
</gene>